<sequence>MFIIRLTGGLGNQMFQYSLYVKLKKCGCKVVLFADTNNLKEHNGIELNRLFENISITNNKFLCVYFTMYPYLQRIGWLFAKYRFGLINKAILFKVITFPVWENYQLNDSELVQIRYIFSFPSIADKANLQIRNKIKETNSVSIHIRRGDYIKSPIYRRTHGNVCTSDYYIKSIEYILQHVKKPVFFVFSDDIQWAKDNLSLNDVYYISGNNGLNSYIDMQLMSLCKHNIIANSTFSAWGAILNSNPDKIVIAPRKWINNCFDKTLQKIGYYDWVIIDNRVPIITLRADGMKLSDKYIDYLLKQTHNDYRVVSDTVLNDDRFVFNIAHTEISLINIEMKDIEFEALSDRYWIEKKICDYYEKSK</sequence>
<keyword evidence="2" id="KW-0808">Transferase</keyword>
<protein>
    <submittedName>
        <fullName evidence="3">Alpha-1,2-fucosyltransferase</fullName>
    </submittedName>
</protein>
<dbReference type="AlphaFoldDB" id="A0AAP9CYM8"/>
<dbReference type="PANTHER" id="PTHR11927">
    <property type="entry name" value="GALACTOSIDE 2-L-FUCOSYLTRANSFERASE"/>
    <property type="match status" value="1"/>
</dbReference>
<evidence type="ECO:0000313" key="4">
    <source>
        <dbReference type="Proteomes" id="UP000028294"/>
    </source>
</evidence>
<dbReference type="InterPro" id="IPR002516">
    <property type="entry name" value="Glyco_trans_11"/>
</dbReference>
<gene>
    <name evidence="3" type="ORF">IA74_008515</name>
</gene>
<dbReference type="RefSeq" id="WP_137569021.1">
    <property type="nucleotide sequence ID" value="NZ_CP036553.1"/>
</dbReference>
<evidence type="ECO:0000256" key="2">
    <source>
        <dbReference type="ARBA" id="ARBA00022679"/>
    </source>
</evidence>
<dbReference type="CDD" id="cd11301">
    <property type="entry name" value="Fut1_Fut2_like"/>
    <property type="match status" value="1"/>
</dbReference>
<organism evidence="3 4">
    <name type="scientific">Bacteroides fragilis</name>
    <dbReference type="NCBI Taxonomy" id="817"/>
    <lineage>
        <taxon>Bacteria</taxon>
        <taxon>Pseudomonadati</taxon>
        <taxon>Bacteroidota</taxon>
        <taxon>Bacteroidia</taxon>
        <taxon>Bacteroidales</taxon>
        <taxon>Bacteroidaceae</taxon>
        <taxon>Bacteroides</taxon>
    </lineage>
</organism>
<dbReference type="GO" id="GO:0008107">
    <property type="term" value="F:galactoside 2-alpha-L-fucosyltransferase activity"/>
    <property type="evidence" value="ECO:0007669"/>
    <property type="project" value="InterPro"/>
</dbReference>
<reference evidence="3 4" key="1">
    <citation type="submission" date="2019-03" db="EMBL/GenBank/DDBJ databases">
        <title>Complete genome assembly of MDR B. fragilis.</title>
        <authorList>
            <person name="Sydenham T.V."/>
            <person name="Hasman H."/>
            <person name="Justesen U.S."/>
        </authorList>
    </citation>
    <scope>NUCLEOTIDE SEQUENCE [LARGE SCALE GENOMIC DNA]</scope>
    <source>
        <strain evidence="3 4">DCMOUH0067B</strain>
    </source>
</reference>
<evidence type="ECO:0000256" key="1">
    <source>
        <dbReference type="ARBA" id="ARBA00022676"/>
    </source>
</evidence>
<dbReference type="EMBL" id="CP036553">
    <property type="protein sequence ID" value="QCQ36150.1"/>
    <property type="molecule type" value="Genomic_DNA"/>
</dbReference>
<keyword evidence="1" id="KW-0328">Glycosyltransferase</keyword>
<dbReference type="Gene3D" id="3.40.50.11350">
    <property type="match status" value="1"/>
</dbReference>
<name>A0AAP9CYM8_BACFG</name>
<dbReference type="GO" id="GO:0005975">
    <property type="term" value="P:carbohydrate metabolic process"/>
    <property type="evidence" value="ECO:0007669"/>
    <property type="project" value="InterPro"/>
</dbReference>
<proteinExistence type="predicted"/>
<dbReference type="Proteomes" id="UP000028294">
    <property type="component" value="Chromosome"/>
</dbReference>
<dbReference type="PANTHER" id="PTHR11927:SF9">
    <property type="entry name" value="L-FUCOSYLTRANSFERASE"/>
    <property type="match status" value="1"/>
</dbReference>
<dbReference type="Pfam" id="PF01531">
    <property type="entry name" value="Glyco_transf_11"/>
    <property type="match status" value="1"/>
</dbReference>
<dbReference type="GO" id="GO:0016020">
    <property type="term" value="C:membrane"/>
    <property type="evidence" value="ECO:0007669"/>
    <property type="project" value="InterPro"/>
</dbReference>
<evidence type="ECO:0000313" key="3">
    <source>
        <dbReference type="EMBL" id="QCQ36150.1"/>
    </source>
</evidence>
<accession>A0AAP9CYM8</accession>